<feature type="transmembrane region" description="Helical" evidence="2">
    <location>
        <begin position="228"/>
        <end position="252"/>
    </location>
</feature>
<feature type="transmembrane region" description="Helical" evidence="2">
    <location>
        <begin position="156"/>
        <end position="178"/>
    </location>
</feature>
<feature type="transmembrane region" description="Helical" evidence="2">
    <location>
        <begin position="366"/>
        <end position="388"/>
    </location>
</feature>
<sequence>MSTTPPRPARGRPASRARSSAPAPERSRGGRATAVADRERPRARAVRGPARAGTGTGLDRLRILLAATMGAVLAGYTLLVPVAALLTGTGGVPVTADGALATAVPLWLAAHRIPIALDGRPLGVLPLLPTLVVVTLVAFASRWAVRRLGGRVRHDAGAVVASQAGAAAAVAVLAGALLPKDMAVTAPWASMLGAGLVAGAAAGVGVVHACGAPAAWKRVLAGWPGASLAGARVAAVALVLVSALLLVVALLASASEVAEIARRLAPGAWAGVGVLVLGVGYLPNALVGALSWSLGAGVSVGIARSGPLGAEPGPLPPFPLAAVLPVTSVPAVAALVLLLPVAAGVLGGLACRRALPGDAAVGERVAAPAVAAVVVAVGAAVAAGLAGGRLAGGPYDPVSLHAWPVLFAALLLVGIPAVLTCAGPELARHVPVGGPDRDRPRSTADRARAARERRRPSTVADLVEHRRTGGAPGRAPSRAAAGRDTGVGDDRDTGDGDDRDGAPADRGDRDRGDRDRDDRGHDDRGGDTGGDPGGDPGGRTDRITRRPPPGQDDPGR</sequence>
<name>A0ABU8T8P5_9PSEU</name>
<evidence type="ECO:0000313" key="4">
    <source>
        <dbReference type="Proteomes" id="UP001364211"/>
    </source>
</evidence>
<feature type="region of interest" description="Disordered" evidence="1">
    <location>
        <begin position="427"/>
        <end position="556"/>
    </location>
</feature>
<keyword evidence="2" id="KW-0472">Membrane</keyword>
<feature type="transmembrane region" description="Helical" evidence="2">
    <location>
        <begin position="190"/>
        <end position="216"/>
    </location>
</feature>
<feature type="transmembrane region" description="Helical" evidence="2">
    <location>
        <begin position="400"/>
        <end position="419"/>
    </location>
</feature>
<evidence type="ECO:0000313" key="3">
    <source>
        <dbReference type="EMBL" id="MEJ8280306.1"/>
    </source>
</evidence>
<keyword evidence="2" id="KW-1133">Transmembrane helix</keyword>
<feature type="compositionally biased region" description="Basic and acidic residues" evidence="1">
    <location>
        <begin position="486"/>
        <end position="526"/>
    </location>
</feature>
<feature type="compositionally biased region" description="Pro residues" evidence="1">
    <location>
        <begin position="546"/>
        <end position="556"/>
    </location>
</feature>
<protein>
    <submittedName>
        <fullName evidence="3">DUF6350 family protein</fullName>
    </submittedName>
</protein>
<comment type="caution">
    <text evidence="3">The sequence shown here is derived from an EMBL/GenBank/DDBJ whole genome shotgun (WGS) entry which is preliminary data.</text>
</comment>
<evidence type="ECO:0000256" key="2">
    <source>
        <dbReference type="SAM" id="Phobius"/>
    </source>
</evidence>
<dbReference type="Pfam" id="PF19877">
    <property type="entry name" value="DUF6350"/>
    <property type="match status" value="1"/>
</dbReference>
<evidence type="ECO:0000256" key="1">
    <source>
        <dbReference type="SAM" id="MobiDB-lite"/>
    </source>
</evidence>
<accession>A0ABU8T8P5</accession>
<feature type="transmembrane region" description="Helical" evidence="2">
    <location>
        <begin position="322"/>
        <end position="346"/>
    </location>
</feature>
<feature type="compositionally biased region" description="Gly residues" evidence="1">
    <location>
        <begin position="527"/>
        <end position="537"/>
    </location>
</feature>
<feature type="transmembrane region" description="Helical" evidence="2">
    <location>
        <begin position="122"/>
        <end position="144"/>
    </location>
</feature>
<dbReference type="InterPro" id="IPR045931">
    <property type="entry name" value="DUF6350"/>
</dbReference>
<feature type="transmembrane region" description="Helical" evidence="2">
    <location>
        <begin position="264"/>
        <end position="282"/>
    </location>
</feature>
<dbReference type="EMBL" id="JBBJUP010000011">
    <property type="protein sequence ID" value="MEJ8280306.1"/>
    <property type="molecule type" value="Genomic_DNA"/>
</dbReference>
<keyword evidence="2" id="KW-0812">Transmembrane</keyword>
<gene>
    <name evidence="3" type="ORF">WJX68_15275</name>
</gene>
<feature type="region of interest" description="Disordered" evidence="1">
    <location>
        <begin position="1"/>
        <end position="51"/>
    </location>
</feature>
<feature type="compositionally biased region" description="Basic and acidic residues" evidence="1">
    <location>
        <begin position="435"/>
        <end position="450"/>
    </location>
</feature>
<proteinExistence type="predicted"/>
<dbReference type="Proteomes" id="UP001364211">
    <property type="component" value="Unassembled WGS sequence"/>
</dbReference>
<keyword evidence="4" id="KW-1185">Reference proteome</keyword>
<feature type="compositionally biased region" description="Low complexity" evidence="1">
    <location>
        <begin position="473"/>
        <end position="484"/>
    </location>
</feature>
<organism evidence="3 4">
    <name type="scientific">Pseudonocardia spirodelae</name>
    <dbReference type="NCBI Taxonomy" id="3133431"/>
    <lineage>
        <taxon>Bacteria</taxon>
        <taxon>Bacillati</taxon>
        <taxon>Actinomycetota</taxon>
        <taxon>Actinomycetes</taxon>
        <taxon>Pseudonocardiales</taxon>
        <taxon>Pseudonocardiaceae</taxon>
        <taxon>Pseudonocardia</taxon>
    </lineage>
</organism>
<dbReference type="RefSeq" id="WP_340291298.1">
    <property type="nucleotide sequence ID" value="NZ_JBBJUP010000011.1"/>
</dbReference>
<reference evidence="3 4" key="1">
    <citation type="submission" date="2024-03" db="EMBL/GenBank/DDBJ databases">
        <title>Draft genome sequence of Pseudonocardia sp. DW16-2.</title>
        <authorList>
            <person name="Duangmal K."/>
        </authorList>
    </citation>
    <scope>NUCLEOTIDE SEQUENCE [LARGE SCALE GENOMIC DNA]</scope>
    <source>
        <strain evidence="3 4">DW16-2</strain>
    </source>
</reference>
<feature type="transmembrane region" description="Helical" evidence="2">
    <location>
        <begin position="92"/>
        <end position="110"/>
    </location>
</feature>
<feature type="transmembrane region" description="Helical" evidence="2">
    <location>
        <begin position="63"/>
        <end position="86"/>
    </location>
</feature>